<evidence type="ECO:0000313" key="2">
    <source>
        <dbReference type="Proteomes" id="UP000030688"/>
    </source>
</evidence>
<proteinExistence type="predicted"/>
<organism evidence="1 2">
    <name type="scientific">Plasmodium falciparum (isolate 7G8)</name>
    <dbReference type="NCBI Taxonomy" id="57266"/>
    <lineage>
        <taxon>Eukaryota</taxon>
        <taxon>Sar</taxon>
        <taxon>Alveolata</taxon>
        <taxon>Apicomplexa</taxon>
        <taxon>Aconoidasida</taxon>
        <taxon>Haemosporida</taxon>
        <taxon>Plasmodiidae</taxon>
        <taxon>Plasmodium</taxon>
        <taxon>Plasmodium (Laverania)</taxon>
    </lineage>
</organism>
<dbReference type="Proteomes" id="UP000030688">
    <property type="component" value="Unassembled WGS sequence"/>
</dbReference>
<accession>W7FCC7</accession>
<dbReference type="AlphaFoldDB" id="W7FCC7"/>
<name>W7FCC7_PLAF8</name>
<reference evidence="1 2" key="2">
    <citation type="submission" date="2013-02" db="EMBL/GenBank/DDBJ databases">
        <title>The Genome Sequence of Plasmodium falciparum 7G8.</title>
        <authorList>
            <consortium name="The Broad Institute Genome Sequencing Platform"/>
            <consortium name="The Broad Institute Genome Sequencing Center for Infectious Disease"/>
            <person name="Neafsey D."/>
            <person name="Cheeseman I."/>
            <person name="Volkman S."/>
            <person name="Adams J."/>
            <person name="Walker B."/>
            <person name="Young S.K."/>
            <person name="Zeng Q."/>
            <person name="Gargeya S."/>
            <person name="Fitzgerald M."/>
            <person name="Haas B."/>
            <person name="Abouelleil A."/>
            <person name="Alvarado L."/>
            <person name="Arachchi H.M."/>
            <person name="Berlin A.M."/>
            <person name="Chapman S.B."/>
            <person name="Dewar J."/>
            <person name="Goldberg J."/>
            <person name="Griggs A."/>
            <person name="Gujja S."/>
            <person name="Hansen M."/>
            <person name="Howarth C."/>
            <person name="Imamovic A."/>
            <person name="Larimer J."/>
            <person name="McCowan C."/>
            <person name="Murphy C."/>
            <person name="Neiman D."/>
            <person name="Pearson M."/>
            <person name="Priest M."/>
            <person name="Roberts A."/>
            <person name="Saif S."/>
            <person name="Shea T."/>
            <person name="Sisk P."/>
            <person name="Sykes S."/>
            <person name="Wortman J."/>
            <person name="Nusbaum C."/>
            <person name="Birren B."/>
        </authorList>
    </citation>
    <scope>NUCLEOTIDE SEQUENCE [LARGE SCALE GENOMIC DNA]</scope>
    <source>
        <strain evidence="1 2">7G8</strain>
    </source>
</reference>
<evidence type="ECO:0000313" key="1">
    <source>
        <dbReference type="EMBL" id="EUR51697.1"/>
    </source>
</evidence>
<dbReference type="EMBL" id="KI928623">
    <property type="protein sequence ID" value="EUR51697.1"/>
    <property type="molecule type" value="Genomic_DNA"/>
</dbReference>
<sequence length="87" mass="11161">MRFLYFFISRQRQILELLFICLNIYEFFMNLPGKYKFKIEDYEEEEDEDEDEDEEHLKRRLPLSIVNIYIYNMMYEERKWYYNINKT</sequence>
<reference evidence="2" key="1">
    <citation type="submission" date="2007-11" db="EMBL/GenBank/DDBJ databases">
        <authorList>
            <consortium name="The Broad Institute Genome Sequencing Platform"/>
            <person name="Volkman S.K."/>
            <person name="Daily J.P."/>
            <person name="Sarr O."/>
            <person name="Ndiaye D."/>
            <person name="Ndir O."/>
            <person name="Mboup S."/>
            <person name="Lukens A."/>
            <person name="Stange-Thomann N."/>
            <person name="Mauceli E."/>
            <person name="Gnerre S."/>
            <person name="Jaffe D."/>
            <person name="Zainoun J."/>
            <person name="Wiegand R.C."/>
            <person name="Birren B."/>
            <person name="Galagan J."/>
            <person name="Lander E."/>
            <person name="Wirth D.F."/>
        </authorList>
    </citation>
    <scope>NUCLEOTIDE SEQUENCE [LARGE SCALE GENOMIC DNA]</scope>
    <source>
        <strain evidence="2">7G8</strain>
    </source>
</reference>
<gene>
    <name evidence="1" type="ORF">PFBG_06103</name>
</gene>
<protein>
    <submittedName>
        <fullName evidence="1">Uncharacterized protein</fullName>
    </submittedName>
</protein>